<evidence type="ECO:0000256" key="1">
    <source>
        <dbReference type="SAM" id="MobiDB-lite"/>
    </source>
</evidence>
<sequence>MKLQDQPLVFKQKDRKATDRDGHKP</sequence>
<reference evidence="2" key="2">
    <citation type="journal article" date="2015" name="Data Brief">
        <title>Shoot transcriptome of the giant reed, Arundo donax.</title>
        <authorList>
            <person name="Barrero R.A."/>
            <person name="Guerrero F.D."/>
            <person name="Moolhuijzen P."/>
            <person name="Goolsby J.A."/>
            <person name="Tidwell J."/>
            <person name="Bellgard S.E."/>
            <person name="Bellgard M.I."/>
        </authorList>
    </citation>
    <scope>NUCLEOTIDE SEQUENCE</scope>
    <source>
        <tissue evidence="2">Shoot tissue taken approximately 20 cm above the soil surface</tissue>
    </source>
</reference>
<protein>
    <submittedName>
        <fullName evidence="2">Uncharacterized protein</fullName>
    </submittedName>
</protein>
<reference evidence="2" key="1">
    <citation type="submission" date="2014-09" db="EMBL/GenBank/DDBJ databases">
        <authorList>
            <person name="Magalhaes I.L.F."/>
            <person name="Oliveira U."/>
            <person name="Santos F.R."/>
            <person name="Vidigal T.H.D.A."/>
            <person name="Brescovit A.D."/>
            <person name="Santos A.J."/>
        </authorList>
    </citation>
    <scope>NUCLEOTIDE SEQUENCE</scope>
    <source>
        <tissue evidence="2">Shoot tissue taken approximately 20 cm above the soil surface</tissue>
    </source>
</reference>
<dbReference type="EMBL" id="GBRH01188331">
    <property type="protein sequence ID" value="JAE09565.1"/>
    <property type="molecule type" value="Transcribed_RNA"/>
</dbReference>
<feature type="region of interest" description="Disordered" evidence="1">
    <location>
        <begin position="1"/>
        <end position="25"/>
    </location>
</feature>
<feature type="compositionally biased region" description="Basic and acidic residues" evidence="1">
    <location>
        <begin position="11"/>
        <end position="25"/>
    </location>
</feature>
<organism evidence="2">
    <name type="scientific">Arundo donax</name>
    <name type="common">Giant reed</name>
    <name type="synonym">Donax arundinaceus</name>
    <dbReference type="NCBI Taxonomy" id="35708"/>
    <lineage>
        <taxon>Eukaryota</taxon>
        <taxon>Viridiplantae</taxon>
        <taxon>Streptophyta</taxon>
        <taxon>Embryophyta</taxon>
        <taxon>Tracheophyta</taxon>
        <taxon>Spermatophyta</taxon>
        <taxon>Magnoliopsida</taxon>
        <taxon>Liliopsida</taxon>
        <taxon>Poales</taxon>
        <taxon>Poaceae</taxon>
        <taxon>PACMAD clade</taxon>
        <taxon>Arundinoideae</taxon>
        <taxon>Arundineae</taxon>
        <taxon>Arundo</taxon>
    </lineage>
</organism>
<evidence type="ECO:0000313" key="2">
    <source>
        <dbReference type="EMBL" id="JAE09565.1"/>
    </source>
</evidence>
<name>A0A0A9F958_ARUDO</name>
<dbReference type="AlphaFoldDB" id="A0A0A9F958"/>
<proteinExistence type="predicted"/>
<accession>A0A0A9F958</accession>